<feature type="transmembrane region" description="Helical" evidence="11">
    <location>
        <begin position="619"/>
        <end position="639"/>
    </location>
</feature>
<dbReference type="InterPro" id="IPR017871">
    <property type="entry name" value="ABC_transporter-like_CS"/>
</dbReference>
<reference evidence="13 14" key="1">
    <citation type="submission" date="2017-03" db="EMBL/GenBank/DDBJ databases">
        <authorList>
            <person name="Afonso C.L."/>
            <person name="Miller P.J."/>
            <person name="Scott M.A."/>
            <person name="Spackman E."/>
            <person name="Goraichik I."/>
            <person name="Dimitrov K.M."/>
            <person name="Suarez D.L."/>
            <person name="Swayne D.E."/>
        </authorList>
    </citation>
    <scope>NUCLEOTIDE SEQUENCE [LARGE SCALE GENOMIC DNA]</scope>
    <source>
        <strain evidence="13 14">CECT 8620</strain>
    </source>
</reference>
<keyword evidence="6" id="KW-0677">Repeat</keyword>
<dbReference type="PANTHER" id="PTHR43790">
    <property type="entry name" value="CARBOHYDRATE TRANSPORT ATP-BINDING PROTEIN MG119-RELATED"/>
    <property type="match status" value="1"/>
</dbReference>
<dbReference type="Pfam" id="PF02653">
    <property type="entry name" value="BPD_transp_2"/>
    <property type="match status" value="1"/>
</dbReference>
<dbReference type="InterPro" id="IPR027417">
    <property type="entry name" value="P-loop_NTPase"/>
</dbReference>
<feature type="domain" description="ABC transporter" evidence="12">
    <location>
        <begin position="275"/>
        <end position="511"/>
    </location>
</feature>
<feature type="transmembrane region" description="Helical" evidence="11">
    <location>
        <begin position="539"/>
        <end position="556"/>
    </location>
</feature>
<feature type="transmembrane region" description="Helical" evidence="11">
    <location>
        <begin position="823"/>
        <end position="840"/>
    </location>
</feature>
<dbReference type="InterPro" id="IPR003593">
    <property type="entry name" value="AAA+_ATPase"/>
</dbReference>
<protein>
    <submittedName>
        <fullName evidence="13">Ribose import ATP-binding protein RbsA</fullName>
        <ecNumber evidence="13">3.6.3.17</ecNumber>
    </submittedName>
</protein>
<evidence type="ECO:0000313" key="14">
    <source>
        <dbReference type="Proteomes" id="UP000193862"/>
    </source>
</evidence>
<gene>
    <name evidence="13" type="primary">rbsA_5</name>
    <name evidence="13" type="ORF">AQS8620_02369</name>
</gene>
<evidence type="ECO:0000313" key="13">
    <source>
        <dbReference type="EMBL" id="SLN53912.1"/>
    </source>
</evidence>
<dbReference type="CDD" id="cd03216">
    <property type="entry name" value="ABC_Carb_Monos_I"/>
    <property type="match status" value="1"/>
</dbReference>
<keyword evidence="10 11" id="KW-0472">Membrane</keyword>
<feature type="transmembrane region" description="Helical" evidence="11">
    <location>
        <begin position="689"/>
        <end position="710"/>
    </location>
</feature>
<organism evidence="13 14">
    <name type="scientific">Aquimixticola soesokkakensis</name>
    <dbReference type="NCBI Taxonomy" id="1519096"/>
    <lineage>
        <taxon>Bacteria</taxon>
        <taxon>Pseudomonadati</taxon>
        <taxon>Pseudomonadota</taxon>
        <taxon>Alphaproteobacteria</taxon>
        <taxon>Rhodobacterales</taxon>
        <taxon>Paracoccaceae</taxon>
        <taxon>Aquimixticola</taxon>
    </lineage>
</organism>
<dbReference type="GO" id="GO:0005886">
    <property type="term" value="C:plasma membrane"/>
    <property type="evidence" value="ECO:0007669"/>
    <property type="project" value="UniProtKB-SubCell"/>
</dbReference>
<proteinExistence type="predicted"/>
<keyword evidence="5 11" id="KW-0812">Transmembrane</keyword>
<keyword evidence="14" id="KW-1185">Reference proteome</keyword>
<evidence type="ECO:0000256" key="7">
    <source>
        <dbReference type="ARBA" id="ARBA00022741"/>
    </source>
</evidence>
<dbReference type="EMBL" id="FWFS01000008">
    <property type="protein sequence ID" value="SLN53912.1"/>
    <property type="molecule type" value="Genomic_DNA"/>
</dbReference>
<keyword evidence="2" id="KW-0813">Transport</keyword>
<evidence type="ECO:0000256" key="11">
    <source>
        <dbReference type="SAM" id="Phobius"/>
    </source>
</evidence>
<evidence type="ECO:0000256" key="1">
    <source>
        <dbReference type="ARBA" id="ARBA00004651"/>
    </source>
</evidence>
<feature type="domain" description="ABC transporter" evidence="12">
    <location>
        <begin position="30"/>
        <end position="262"/>
    </location>
</feature>
<dbReference type="GO" id="GO:0016887">
    <property type="term" value="F:ATP hydrolysis activity"/>
    <property type="evidence" value="ECO:0007669"/>
    <property type="project" value="InterPro"/>
</dbReference>
<evidence type="ECO:0000256" key="10">
    <source>
        <dbReference type="ARBA" id="ARBA00023136"/>
    </source>
</evidence>
<evidence type="ECO:0000256" key="8">
    <source>
        <dbReference type="ARBA" id="ARBA00022840"/>
    </source>
</evidence>
<feature type="transmembrane region" description="Helical" evidence="11">
    <location>
        <begin position="568"/>
        <end position="589"/>
    </location>
</feature>
<dbReference type="SUPFAM" id="SSF52540">
    <property type="entry name" value="P-loop containing nucleoside triphosphate hydrolases"/>
    <property type="match status" value="2"/>
</dbReference>
<evidence type="ECO:0000256" key="3">
    <source>
        <dbReference type="ARBA" id="ARBA00022475"/>
    </source>
</evidence>
<keyword evidence="13" id="KW-0378">Hydrolase</keyword>
<keyword evidence="7" id="KW-0547">Nucleotide-binding</keyword>
<keyword evidence="8 13" id="KW-0067">ATP-binding</keyword>
<evidence type="ECO:0000256" key="5">
    <source>
        <dbReference type="ARBA" id="ARBA00022692"/>
    </source>
</evidence>
<evidence type="ECO:0000256" key="9">
    <source>
        <dbReference type="ARBA" id="ARBA00022989"/>
    </source>
</evidence>
<dbReference type="AlphaFoldDB" id="A0A1Y5T279"/>
<keyword evidence="9 11" id="KW-1133">Transmembrane helix</keyword>
<dbReference type="GO" id="GO:0022857">
    <property type="term" value="F:transmembrane transporter activity"/>
    <property type="evidence" value="ECO:0007669"/>
    <property type="project" value="InterPro"/>
</dbReference>
<dbReference type="PROSITE" id="PS00211">
    <property type="entry name" value="ABC_TRANSPORTER_1"/>
    <property type="match status" value="1"/>
</dbReference>
<comment type="subcellular location">
    <subcellularLocation>
        <location evidence="1">Cell membrane</location>
        <topology evidence="1">Multi-pass membrane protein</topology>
    </subcellularLocation>
</comment>
<dbReference type="InterPro" id="IPR050107">
    <property type="entry name" value="ABC_carbohydrate_import_ATPase"/>
</dbReference>
<dbReference type="Proteomes" id="UP000193862">
    <property type="component" value="Unassembled WGS sequence"/>
</dbReference>
<feature type="transmembrane region" description="Helical" evidence="11">
    <location>
        <begin position="770"/>
        <end position="788"/>
    </location>
</feature>
<feature type="transmembrane region" description="Helical" evidence="11">
    <location>
        <begin position="741"/>
        <end position="764"/>
    </location>
</feature>
<dbReference type="InterPro" id="IPR001851">
    <property type="entry name" value="ABC_transp_permease"/>
</dbReference>
<dbReference type="CDD" id="cd06579">
    <property type="entry name" value="TM_PBP1_transp_AraH_like"/>
    <property type="match status" value="1"/>
</dbReference>
<dbReference type="SMART" id="SM00382">
    <property type="entry name" value="AAA"/>
    <property type="match status" value="2"/>
</dbReference>
<dbReference type="EC" id="3.6.3.17" evidence="13"/>
<evidence type="ECO:0000256" key="6">
    <source>
        <dbReference type="ARBA" id="ARBA00022737"/>
    </source>
</evidence>
<feature type="transmembrane region" description="Helical" evidence="11">
    <location>
        <begin position="795"/>
        <end position="817"/>
    </location>
</feature>
<dbReference type="Pfam" id="PF00005">
    <property type="entry name" value="ABC_tran"/>
    <property type="match status" value="2"/>
</dbReference>
<evidence type="ECO:0000256" key="4">
    <source>
        <dbReference type="ARBA" id="ARBA00022597"/>
    </source>
</evidence>
<feature type="transmembrane region" description="Helical" evidence="11">
    <location>
        <begin position="651"/>
        <end position="669"/>
    </location>
</feature>
<dbReference type="PANTHER" id="PTHR43790:SF9">
    <property type="entry name" value="GALACTOFURANOSE TRANSPORTER ATP-BINDING PROTEIN YTFR"/>
    <property type="match status" value="1"/>
</dbReference>
<dbReference type="InterPro" id="IPR003439">
    <property type="entry name" value="ABC_transporter-like_ATP-bd"/>
</dbReference>
<dbReference type="CDD" id="cd03215">
    <property type="entry name" value="ABC_Carb_Monos_II"/>
    <property type="match status" value="1"/>
</dbReference>
<sequence>MSIASNIDAANTGSHMETNVHSLAEAPITIGMAGITKSFSGVYALTDVTVAFRAGEVHAVLGENGAGKSTLMSIISGVLQPDRGEITFEGSTASPLTPEKAADLGISISYQHPAIVEDLSILENLQVSLPPALFEGRKVSDVAREVMSAVGLDVPLKMRAEGLSIGQKLLLEIAKALATKPKVLILDEPTASLDKDASDMLFERVRAAAAQGTAVIYITHRLAEIRQIGHRVTVLRDGHVAGTGLVRDLSDSELLDMIVGRKLDSTFPPKAKPMLGQANLTVKSLGGHGFSDVSFEARPGEIVGIAGVAGNGQTELMRALAGLDAARGEVKLAGQRLNHKDLIHAAAFMPADRLVEGVAKSFSVRENAALGALEKFASFGFMSRRKEHQAVVDTFRELSVKTPGLEAKITALSGGNQQKVVLARALLEQPGLIVADEPTQGVDVGARFEMYRILREISGAGTPVVVNSSDAAELEGLCDRVIVLSKGRVVATLTGEDVVEAKIVAAAVSADHHAETGAERRADRSRGGALRHFLQSDNAPAVPLLAIMVALALYGYSQNANFLSSFNVYNTLMLATTLCFISMGQTIVLMLRGVDLSVGPLAGLSVVIASFFVNDGASLPRMLTGFGLMLAVAVVVGLANGSLVRYAKFTPIAATLAMYMGLQGISFLMREGPGGYISYDVTAILGAQIGPLPWAFVALIVCVIVGEYVLRKTRIGWQIRAVGSDEEAARRIGLNVNRLNIMGYVATALFVFVGALMLMAQIGVGDPQQGTSYTLASITAVVLGGTSLRGGRGTFIGTALGAVLLTEIFTAIAFLGLSQTYQYVFQGALIVFAAVIYTTLRGRPQA</sequence>
<evidence type="ECO:0000259" key="12">
    <source>
        <dbReference type="PROSITE" id="PS50893"/>
    </source>
</evidence>
<evidence type="ECO:0000256" key="2">
    <source>
        <dbReference type="ARBA" id="ARBA00022448"/>
    </source>
</evidence>
<accession>A0A1Y5T279</accession>
<keyword evidence="3" id="KW-1003">Cell membrane</keyword>
<name>A0A1Y5T279_9RHOB</name>
<keyword evidence="4" id="KW-0762">Sugar transport</keyword>
<dbReference type="RefSeq" id="WP_200809622.1">
    <property type="nucleotide sequence ID" value="NZ_FWFS01000008.1"/>
</dbReference>
<dbReference type="GO" id="GO:0005524">
    <property type="term" value="F:ATP binding"/>
    <property type="evidence" value="ECO:0007669"/>
    <property type="project" value="UniProtKB-KW"/>
</dbReference>
<dbReference type="PROSITE" id="PS50893">
    <property type="entry name" value="ABC_TRANSPORTER_2"/>
    <property type="match status" value="2"/>
</dbReference>
<dbReference type="Gene3D" id="3.40.50.300">
    <property type="entry name" value="P-loop containing nucleotide triphosphate hydrolases"/>
    <property type="match status" value="2"/>
</dbReference>